<evidence type="ECO:0000313" key="6">
    <source>
        <dbReference type="Proteomes" id="UP000268844"/>
    </source>
</evidence>
<dbReference type="PROSITE" id="PS51063">
    <property type="entry name" value="HTH_CRP_2"/>
    <property type="match status" value="1"/>
</dbReference>
<dbReference type="EMBL" id="UZWD01000004">
    <property type="protein sequence ID" value="VDS03031.1"/>
    <property type="molecule type" value="Genomic_DNA"/>
</dbReference>
<proteinExistence type="predicted"/>
<evidence type="ECO:0000256" key="1">
    <source>
        <dbReference type="ARBA" id="ARBA00023015"/>
    </source>
</evidence>
<dbReference type="InterPro" id="IPR012318">
    <property type="entry name" value="HTH_CRP"/>
</dbReference>
<organism evidence="5 6">
    <name type="scientific">Devosia equisanguinis</name>
    <dbReference type="NCBI Taxonomy" id="2490941"/>
    <lineage>
        <taxon>Bacteria</taxon>
        <taxon>Pseudomonadati</taxon>
        <taxon>Pseudomonadota</taxon>
        <taxon>Alphaproteobacteria</taxon>
        <taxon>Hyphomicrobiales</taxon>
        <taxon>Devosiaceae</taxon>
        <taxon>Devosia</taxon>
    </lineage>
</organism>
<gene>
    <name evidence="5" type="primary">fixK_1</name>
    <name evidence="5" type="ORF">DEVEQU_00151</name>
</gene>
<dbReference type="InterPro" id="IPR014710">
    <property type="entry name" value="RmlC-like_jellyroll"/>
</dbReference>
<accession>A0A447I6A7</accession>
<evidence type="ECO:0000256" key="3">
    <source>
        <dbReference type="ARBA" id="ARBA00023163"/>
    </source>
</evidence>
<evidence type="ECO:0000259" key="4">
    <source>
        <dbReference type="PROSITE" id="PS51063"/>
    </source>
</evidence>
<evidence type="ECO:0000256" key="2">
    <source>
        <dbReference type="ARBA" id="ARBA00023125"/>
    </source>
</evidence>
<sequence>MAEHHNSLRSAQTSMANYPEAYDDALRRAAIFDAMSNTHRHAILAQATVLELGAGQIWQKDDTSQDFCLLVSGRLRMQQETSDGLRHIARYVLSGDVFEMPHDLDAEPQIAAAACADSTVLIWSNPVWTSLLAQDVLLSSNTARALTHILRETQTRVRQIATQDVEQRLANAVLGLLDRASQPVKGGLAIDFPIGRKDFADMIGTTQTTVSRIVSTWETKGFLRTGKFKFEVTNIAQLRAYAAGLDRNSPARFANQRKQARLALA</sequence>
<evidence type="ECO:0000313" key="5">
    <source>
        <dbReference type="EMBL" id="VDS03031.1"/>
    </source>
</evidence>
<keyword evidence="1" id="KW-0805">Transcription regulation</keyword>
<reference evidence="5 6" key="1">
    <citation type="submission" date="2018-12" db="EMBL/GenBank/DDBJ databases">
        <authorList>
            <person name="Criscuolo A."/>
        </authorList>
    </citation>
    <scope>NUCLEOTIDE SEQUENCE [LARGE SCALE GENOMIC DNA]</scope>
    <source>
        <strain evidence="5">ACIP1116281</strain>
    </source>
</reference>
<dbReference type="GO" id="GO:0006355">
    <property type="term" value="P:regulation of DNA-templated transcription"/>
    <property type="evidence" value="ECO:0007669"/>
    <property type="project" value="InterPro"/>
</dbReference>
<dbReference type="Pfam" id="PF13545">
    <property type="entry name" value="HTH_Crp_2"/>
    <property type="match status" value="1"/>
</dbReference>
<dbReference type="Gene3D" id="1.10.10.10">
    <property type="entry name" value="Winged helix-like DNA-binding domain superfamily/Winged helix DNA-binding domain"/>
    <property type="match status" value="1"/>
</dbReference>
<dbReference type="Proteomes" id="UP000268844">
    <property type="component" value="Unassembled WGS sequence"/>
</dbReference>
<dbReference type="InterPro" id="IPR036388">
    <property type="entry name" value="WH-like_DNA-bd_sf"/>
</dbReference>
<name>A0A447I6A7_9HYPH</name>
<dbReference type="InterPro" id="IPR018490">
    <property type="entry name" value="cNMP-bd_dom_sf"/>
</dbReference>
<dbReference type="RefSeq" id="WP_126148641.1">
    <property type="nucleotide sequence ID" value="NZ_JBHTMH010000002.1"/>
</dbReference>
<dbReference type="OrthoDB" id="7584044at2"/>
<dbReference type="Gene3D" id="2.60.120.10">
    <property type="entry name" value="Jelly Rolls"/>
    <property type="match status" value="1"/>
</dbReference>
<dbReference type="SUPFAM" id="SSF51206">
    <property type="entry name" value="cAMP-binding domain-like"/>
    <property type="match status" value="1"/>
</dbReference>
<keyword evidence="6" id="KW-1185">Reference proteome</keyword>
<dbReference type="SUPFAM" id="SSF46785">
    <property type="entry name" value="Winged helix' DNA-binding domain"/>
    <property type="match status" value="1"/>
</dbReference>
<dbReference type="Pfam" id="PF00027">
    <property type="entry name" value="cNMP_binding"/>
    <property type="match status" value="1"/>
</dbReference>
<dbReference type="InterPro" id="IPR000595">
    <property type="entry name" value="cNMP-bd_dom"/>
</dbReference>
<protein>
    <submittedName>
        <fullName evidence="5">Nitrogen fixation regulation protein FixK</fullName>
    </submittedName>
</protein>
<keyword evidence="2" id="KW-0238">DNA-binding</keyword>
<keyword evidence="3" id="KW-0804">Transcription</keyword>
<dbReference type="InterPro" id="IPR036390">
    <property type="entry name" value="WH_DNA-bd_sf"/>
</dbReference>
<dbReference type="CDD" id="cd00038">
    <property type="entry name" value="CAP_ED"/>
    <property type="match status" value="1"/>
</dbReference>
<dbReference type="GO" id="GO:0003677">
    <property type="term" value="F:DNA binding"/>
    <property type="evidence" value="ECO:0007669"/>
    <property type="project" value="UniProtKB-KW"/>
</dbReference>
<dbReference type="SMART" id="SM00419">
    <property type="entry name" value="HTH_CRP"/>
    <property type="match status" value="1"/>
</dbReference>
<feature type="domain" description="HTH crp-type" evidence="4">
    <location>
        <begin position="163"/>
        <end position="236"/>
    </location>
</feature>
<dbReference type="AlphaFoldDB" id="A0A447I6A7"/>